<keyword evidence="2" id="KW-1185">Reference proteome</keyword>
<dbReference type="EMBL" id="MCGN01000014">
    <property type="protein sequence ID" value="ORY89569.1"/>
    <property type="molecule type" value="Genomic_DNA"/>
</dbReference>
<dbReference type="InParanoid" id="A0A1X2H0H0"/>
<sequence length="54" mass="6093">MTAGGNSMLNPHLWCRSFMILSMVACGSRSLHVVMTCVLLHQQNRGKRPIDHEK</sequence>
<name>A0A1X2H0H0_SYNRA</name>
<reference evidence="1 2" key="1">
    <citation type="submission" date="2016-07" db="EMBL/GenBank/DDBJ databases">
        <title>Pervasive Adenine N6-methylation of Active Genes in Fungi.</title>
        <authorList>
            <consortium name="DOE Joint Genome Institute"/>
            <person name="Mondo S.J."/>
            <person name="Dannebaum R.O."/>
            <person name="Kuo R.C."/>
            <person name="Labutti K."/>
            <person name="Haridas S."/>
            <person name="Kuo A."/>
            <person name="Salamov A."/>
            <person name="Ahrendt S.R."/>
            <person name="Lipzen A."/>
            <person name="Sullivan W."/>
            <person name="Andreopoulos W.B."/>
            <person name="Clum A."/>
            <person name="Lindquist E."/>
            <person name="Daum C."/>
            <person name="Ramamoorthy G.K."/>
            <person name="Gryganskyi A."/>
            <person name="Culley D."/>
            <person name="Magnuson J.K."/>
            <person name="James T.Y."/>
            <person name="O'Malley M.A."/>
            <person name="Stajich J.E."/>
            <person name="Spatafora J.W."/>
            <person name="Visel A."/>
            <person name="Grigoriev I.V."/>
        </authorList>
    </citation>
    <scope>NUCLEOTIDE SEQUENCE [LARGE SCALE GENOMIC DNA]</scope>
    <source>
        <strain evidence="1 2">NRRL 2496</strain>
    </source>
</reference>
<comment type="caution">
    <text evidence="1">The sequence shown here is derived from an EMBL/GenBank/DDBJ whole genome shotgun (WGS) entry which is preliminary data.</text>
</comment>
<dbReference type="AlphaFoldDB" id="A0A1X2H0H0"/>
<dbReference type="Proteomes" id="UP000242180">
    <property type="component" value="Unassembled WGS sequence"/>
</dbReference>
<accession>A0A1X2H0H0</accession>
<organism evidence="1 2">
    <name type="scientific">Syncephalastrum racemosum</name>
    <name type="common">Filamentous fungus</name>
    <dbReference type="NCBI Taxonomy" id="13706"/>
    <lineage>
        <taxon>Eukaryota</taxon>
        <taxon>Fungi</taxon>
        <taxon>Fungi incertae sedis</taxon>
        <taxon>Mucoromycota</taxon>
        <taxon>Mucoromycotina</taxon>
        <taxon>Mucoromycetes</taxon>
        <taxon>Mucorales</taxon>
        <taxon>Syncephalastraceae</taxon>
        <taxon>Syncephalastrum</taxon>
    </lineage>
</organism>
<evidence type="ECO:0000313" key="2">
    <source>
        <dbReference type="Proteomes" id="UP000242180"/>
    </source>
</evidence>
<proteinExistence type="predicted"/>
<protein>
    <submittedName>
        <fullName evidence="1">Uncharacterized protein</fullName>
    </submittedName>
</protein>
<gene>
    <name evidence="1" type="ORF">BCR43DRAFT_122736</name>
</gene>
<evidence type="ECO:0000313" key="1">
    <source>
        <dbReference type="EMBL" id="ORY89569.1"/>
    </source>
</evidence>